<dbReference type="SUPFAM" id="SSF52047">
    <property type="entry name" value="RNI-like"/>
    <property type="match status" value="1"/>
</dbReference>
<dbReference type="STRING" id="34475.A0A4Y9Y6R5"/>
<proteinExistence type="predicted"/>
<evidence type="ECO:0000313" key="2">
    <source>
        <dbReference type="Proteomes" id="UP000298390"/>
    </source>
</evidence>
<dbReference type="EMBL" id="SEKV01000375">
    <property type="protein sequence ID" value="TFY58196.1"/>
    <property type="molecule type" value="Genomic_DNA"/>
</dbReference>
<sequence length="546" mass="62505">MLDAVKTHETYAIKQILRELPSKAPHLQELYIYQHAARDASRTMSIVQLHELRTLRIWCQSEAREEWFGPFMSRLAKPEHLRDLELPLGHWITDTLPTATGGFPQLRKLRLDGESRQDMLCLRPLARGMAPLRLERLEVVNTVVNSFADDYRAFEELTSACADALAIVILGLEPGRDALGRRGPMPVFNFLRPLVQLRLLQFCDISYSRSLTITDDDLRKVRGAWPLLKAFVLSWSRPYKASTVPSFRGIVDFLQEAPHLMELRLQAITMDGEVARCVKVNTLPSNLMVEDEHIHDPAAFARILRTLFPNTQQLRLHGDMASNDDYKPLTPIWQCNPPPYSLSGRPWHHYPSPSDIRAANLDNIPDDVLTYTAGERKVKARELRRSQLETLFCDIYMQDKRTWEKCAAVMEGQHSGEGHEDEQDEAVESVLWDRESRNHAGGEPSEPDLATHRLMEQFVEHLDGTVWLETASGETELSLDETQANMAYRDKLVQPVLSEFASLQQMLFDSCRNAEDLKLKPFGDSEYYAARVELIKKCWDAVEEVM</sequence>
<evidence type="ECO:0000313" key="1">
    <source>
        <dbReference type="EMBL" id="TFY58196.1"/>
    </source>
</evidence>
<dbReference type="Proteomes" id="UP000298390">
    <property type="component" value="Unassembled WGS sequence"/>
</dbReference>
<gene>
    <name evidence="1" type="ORF">EVJ58_g6569</name>
</gene>
<protein>
    <submittedName>
        <fullName evidence="1">Uncharacterized protein</fullName>
    </submittedName>
</protein>
<dbReference type="AlphaFoldDB" id="A0A4Y9Y6R5"/>
<dbReference type="InterPro" id="IPR032675">
    <property type="entry name" value="LRR_dom_sf"/>
</dbReference>
<accession>A0A4Y9Y6R5</accession>
<name>A0A4Y9Y6R5_9APHY</name>
<comment type="caution">
    <text evidence="1">The sequence shown here is derived from an EMBL/GenBank/DDBJ whole genome shotgun (WGS) entry which is preliminary data.</text>
</comment>
<organism evidence="1 2">
    <name type="scientific">Rhodofomes roseus</name>
    <dbReference type="NCBI Taxonomy" id="34475"/>
    <lineage>
        <taxon>Eukaryota</taxon>
        <taxon>Fungi</taxon>
        <taxon>Dikarya</taxon>
        <taxon>Basidiomycota</taxon>
        <taxon>Agaricomycotina</taxon>
        <taxon>Agaricomycetes</taxon>
        <taxon>Polyporales</taxon>
        <taxon>Rhodofomes</taxon>
    </lineage>
</organism>
<reference evidence="1 2" key="1">
    <citation type="submission" date="2019-01" db="EMBL/GenBank/DDBJ databases">
        <title>Genome sequencing of the rare red list fungi Fomitopsis rosea.</title>
        <authorList>
            <person name="Buettner E."/>
            <person name="Kellner H."/>
        </authorList>
    </citation>
    <scope>NUCLEOTIDE SEQUENCE [LARGE SCALE GENOMIC DNA]</scope>
    <source>
        <strain evidence="1 2">DSM 105464</strain>
    </source>
</reference>
<dbReference type="Gene3D" id="3.80.10.10">
    <property type="entry name" value="Ribonuclease Inhibitor"/>
    <property type="match status" value="1"/>
</dbReference>